<gene>
    <name evidence="3" type="ORF">B1B_13304</name>
</gene>
<organism evidence="3">
    <name type="scientific">mine drainage metagenome</name>
    <dbReference type="NCBI Taxonomy" id="410659"/>
    <lineage>
        <taxon>unclassified sequences</taxon>
        <taxon>metagenomes</taxon>
        <taxon>ecological metagenomes</taxon>
    </lineage>
</organism>
<evidence type="ECO:0000313" key="3">
    <source>
        <dbReference type="EMBL" id="EQD44916.1"/>
    </source>
</evidence>
<comment type="caution">
    <text evidence="3">The sequence shown here is derived from an EMBL/GenBank/DDBJ whole genome shotgun (WGS) entry which is preliminary data.</text>
</comment>
<reference evidence="3" key="2">
    <citation type="journal article" date="2014" name="ISME J.">
        <title>Microbial stratification in low pH oxic and suboxic macroscopic growths along an acid mine drainage.</title>
        <authorList>
            <person name="Mendez-Garcia C."/>
            <person name="Mesa V."/>
            <person name="Sprenger R.R."/>
            <person name="Richter M."/>
            <person name="Diez M.S."/>
            <person name="Solano J."/>
            <person name="Bargiela R."/>
            <person name="Golyshina O.V."/>
            <person name="Manteca A."/>
            <person name="Ramos J.L."/>
            <person name="Gallego J.R."/>
            <person name="Llorente I."/>
            <person name="Martins Dos Santos V.A."/>
            <person name="Jensen O.N."/>
            <person name="Pelaez A.I."/>
            <person name="Sanchez J."/>
            <person name="Ferrer M."/>
        </authorList>
    </citation>
    <scope>NUCLEOTIDE SEQUENCE</scope>
</reference>
<proteinExistence type="inferred from homology"/>
<dbReference type="InterPro" id="IPR001482">
    <property type="entry name" value="T2SS/T4SS_dom"/>
</dbReference>
<dbReference type="PANTHER" id="PTHR30486:SF16">
    <property type="entry name" value="TWITCHING MOTILITY PROTEIN PILT"/>
    <property type="match status" value="1"/>
</dbReference>
<dbReference type="PANTHER" id="PTHR30486">
    <property type="entry name" value="TWITCHING MOTILITY PROTEIN PILT"/>
    <property type="match status" value="1"/>
</dbReference>
<dbReference type="SUPFAM" id="SSF52540">
    <property type="entry name" value="P-loop containing nucleoside triphosphate hydrolases"/>
    <property type="match status" value="1"/>
</dbReference>
<dbReference type="GO" id="GO:0016887">
    <property type="term" value="F:ATP hydrolysis activity"/>
    <property type="evidence" value="ECO:0007669"/>
    <property type="project" value="InterPro"/>
</dbReference>
<protein>
    <submittedName>
        <fullName evidence="3">Twitching motility protein PilT</fullName>
    </submittedName>
</protein>
<feature type="domain" description="Bacterial type II secretion system protein E" evidence="2">
    <location>
        <begin position="1"/>
        <end position="74"/>
    </location>
</feature>
<comment type="similarity">
    <text evidence="1">Belongs to the GSP E family.</text>
</comment>
<name>T0ZAE1_9ZZZZ</name>
<evidence type="ECO:0000256" key="1">
    <source>
        <dbReference type="ARBA" id="ARBA00006611"/>
    </source>
</evidence>
<dbReference type="InterPro" id="IPR027417">
    <property type="entry name" value="P-loop_NTPase"/>
</dbReference>
<evidence type="ECO:0000259" key="2">
    <source>
        <dbReference type="Pfam" id="PF00437"/>
    </source>
</evidence>
<dbReference type="EMBL" id="AUZY01008760">
    <property type="protein sequence ID" value="EQD44916.1"/>
    <property type="molecule type" value="Genomic_DNA"/>
</dbReference>
<sequence length="154" mass="16976">MRDRHTFQAAVQAAETGHLVCTTIHASSAAGAITRILELFPPDMHTNIRQALAANMKAIVFQKLVPAIKPGVDRVPVVEVMLTSPSVRKYILEERENELTQVIRSERGTGMIDFNDMLVDLVQQEMIASKEAYAASPNADELRMRMKGIKTSGG</sequence>
<reference evidence="3" key="1">
    <citation type="submission" date="2013-08" db="EMBL/GenBank/DDBJ databases">
        <authorList>
            <person name="Mendez C."/>
            <person name="Richter M."/>
            <person name="Ferrer M."/>
            <person name="Sanchez J."/>
        </authorList>
    </citation>
    <scope>NUCLEOTIDE SEQUENCE</scope>
</reference>
<dbReference type="Pfam" id="PF00437">
    <property type="entry name" value="T2SSE"/>
    <property type="match status" value="1"/>
</dbReference>
<dbReference type="Gene3D" id="3.40.50.300">
    <property type="entry name" value="P-loop containing nucleotide triphosphate hydrolases"/>
    <property type="match status" value="1"/>
</dbReference>
<accession>T0ZAE1</accession>
<dbReference type="AlphaFoldDB" id="T0ZAE1"/>
<dbReference type="InterPro" id="IPR050921">
    <property type="entry name" value="T4SS_GSP_E_ATPase"/>
</dbReference>